<reference evidence="1" key="1">
    <citation type="submission" date="2021-06" db="EMBL/GenBank/DDBJ databases">
        <authorList>
            <person name="Kallberg Y."/>
            <person name="Tangrot J."/>
            <person name="Rosling A."/>
        </authorList>
    </citation>
    <scope>NUCLEOTIDE SEQUENCE</scope>
    <source>
        <strain evidence="1">AZ414A</strain>
    </source>
</reference>
<dbReference type="EMBL" id="CAJVPK010002855">
    <property type="protein sequence ID" value="CAG8619642.1"/>
    <property type="molecule type" value="Genomic_DNA"/>
</dbReference>
<name>A0A9N9D1A8_9GLOM</name>
<proteinExistence type="predicted"/>
<sequence length="125" mass="14255">MANNQTFLLATETLYETSSSSSNSSSSSDEEIKILTRKKFYSVVLQAVCDSQYKFMNIYCGWAGATHDSRDSDYANNDWLLVPYKDNGHLTQVQNHYNYIDSATRIKIEQAFGLLNWIGECCKIQ</sequence>
<evidence type="ECO:0000313" key="1">
    <source>
        <dbReference type="EMBL" id="CAG8619642.1"/>
    </source>
</evidence>
<keyword evidence="2" id="KW-1185">Reference proteome</keyword>
<gene>
    <name evidence="1" type="ORF">DEBURN_LOCUS10313</name>
</gene>
<dbReference type="AlphaFoldDB" id="A0A9N9D1A8"/>
<organism evidence="1 2">
    <name type="scientific">Diversispora eburnea</name>
    <dbReference type="NCBI Taxonomy" id="1213867"/>
    <lineage>
        <taxon>Eukaryota</taxon>
        <taxon>Fungi</taxon>
        <taxon>Fungi incertae sedis</taxon>
        <taxon>Mucoromycota</taxon>
        <taxon>Glomeromycotina</taxon>
        <taxon>Glomeromycetes</taxon>
        <taxon>Diversisporales</taxon>
        <taxon>Diversisporaceae</taxon>
        <taxon>Diversispora</taxon>
    </lineage>
</organism>
<evidence type="ECO:0000313" key="2">
    <source>
        <dbReference type="Proteomes" id="UP000789706"/>
    </source>
</evidence>
<comment type="caution">
    <text evidence="1">The sequence shown here is derived from an EMBL/GenBank/DDBJ whole genome shotgun (WGS) entry which is preliminary data.</text>
</comment>
<accession>A0A9N9D1A8</accession>
<protein>
    <submittedName>
        <fullName evidence="1">11842_t:CDS:1</fullName>
    </submittedName>
</protein>
<dbReference type="Proteomes" id="UP000789706">
    <property type="component" value="Unassembled WGS sequence"/>
</dbReference>
<dbReference type="OrthoDB" id="2437314at2759"/>